<evidence type="ECO:0000256" key="6">
    <source>
        <dbReference type="ARBA" id="ARBA00023136"/>
    </source>
</evidence>
<dbReference type="FunFam" id="2.60.40.60:FF:000186">
    <property type="entry name" value="FAT atypical cadherin 2"/>
    <property type="match status" value="1"/>
</dbReference>
<dbReference type="SUPFAM" id="SSF49313">
    <property type="entry name" value="Cadherin-like"/>
    <property type="match status" value="13"/>
</dbReference>
<feature type="signal peptide" evidence="11">
    <location>
        <begin position="1"/>
        <end position="17"/>
    </location>
</feature>
<evidence type="ECO:0000256" key="3">
    <source>
        <dbReference type="ARBA" id="ARBA00022737"/>
    </source>
</evidence>
<evidence type="ECO:0000256" key="5">
    <source>
        <dbReference type="ARBA" id="ARBA00022989"/>
    </source>
</evidence>
<dbReference type="InterPro" id="IPR020894">
    <property type="entry name" value="Cadherin_CS"/>
</dbReference>
<dbReference type="PROSITE" id="PS00232">
    <property type="entry name" value="CADHERIN_1"/>
    <property type="match status" value="5"/>
</dbReference>
<feature type="domain" description="Cadherin" evidence="12">
    <location>
        <begin position="1435"/>
        <end position="1534"/>
    </location>
</feature>
<dbReference type="GO" id="GO:0005886">
    <property type="term" value="C:plasma membrane"/>
    <property type="evidence" value="ECO:0007669"/>
    <property type="project" value="InterPro"/>
</dbReference>
<feature type="chain" id="PRO_5002933163" description="Cadherin domain-containing protein" evidence="11">
    <location>
        <begin position="18"/>
        <end position="1699"/>
    </location>
</feature>
<dbReference type="eggNOG" id="KOG3594">
    <property type="taxonomic scope" value="Eukaryota"/>
</dbReference>
<dbReference type="PANTHER" id="PTHR24027">
    <property type="entry name" value="CADHERIN-23"/>
    <property type="match status" value="1"/>
</dbReference>
<dbReference type="InterPro" id="IPR015919">
    <property type="entry name" value="Cadherin-like_sf"/>
</dbReference>
<proteinExistence type="predicted"/>
<accession>C3XR31</accession>
<dbReference type="Pfam" id="PF00028">
    <property type="entry name" value="Cadherin"/>
    <property type="match status" value="7"/>
</dbReference>
<evidence type="ECO:0000256" key="7">
    <source>
        <dbReference type="ARBA" id="ARBA00023180"/>
    </source>
</evidence>
<dbReference type="FunFam" id="2.60.40.60:FF:000092">
    <property type="entry name" value="Protocadherin 8"/>
    <property type="match status" value="1"/>
</dbReference>
<feature type="domain" description="Cadherin" evidence="12">
    <location>
        <begin position="1188"/>
        <end position="1296"/>
    </location>
</feature>
<keyword evidence="5 10" id="KW-1133">Transmembrane helix</keyword>
<organism>
    <name type="scientific">Branchiostoma floridae</name>
    <name type="common">Florida lancelet</name>
    <name type="synonym">Amphioxus</name>
    <dbReference type="NCBI Taxonomy" id="7739"/>
    <lineage>
        <taxon>Eukaryota</taxon>
        <taxon>Metazoa</taxon>
        <taxon>Chordata</taxon>
        <taxon>Cephalochordata</taxon>
        <taxon>Leptocardii</taxon>
        <taxon>Amphioxiformes</taxon>
        <taxon>Branchiostomatidae</taxon>
        <taxon>Branchiostoma</taxon>
    </lineage>
</organism>
<keyword evidence="11" id="KW-0732">Signal</keyword>
<feature type="region of interest" description="Disordered" evidence="9">
    <location>
        <begin position="1639"/>
        <end position="1699"/>
    </location>
</feature>
<feature type="domain" description="Cadherin" evidence="12">
    <location>
        <begin position="790"/>
        <end position="887"/>
    </location>
</feature>
<sequence>MRRCRLFAGFLLWTIDSSPLGPLYRNLIREVMVDIAATSTVGDLVVDMATLQTGNVTNVTYVLMCCTYDVFTLLTDGRVLVTSQLDFNIQYSIPVAELDSFGAILTAYVIHVNLTSDVSLYKDPDGLCNTTSFYVTMEENSNIVSADLGSLTNQSFSGVQFYLVPGGDADRFSIDSSSGVITPNSPLDREERDTLVFRIAMATRYDVTFGTVTVTVTDINDNAPTIVETWSSEYILQSTPINSIVGLVRGEDPDAGENATLTYTIVTEAEEDFSELFFINNVTGVITVISNFKVIREHIPLKIRALDNGEPPRFAETTVELSLLSNDAVGNLTRLEVSVREDVAIGTALVNATVPASAGDGTIVYTYVMQDPSGINVNFFDVHNETGEITVISELDRETEPSHQFFVEPIADSGCARQGLIIGKLSICIFMFKILVVITLEDINDNDPVFKHQTLQGTVRENTPIGEPVIVKTTYRVNSMLQIPELAVTDEDFGINGSIYLHLSGTGSNNFAANSTTGLIYVNGNLDYEAAQSFSLTVEARDRDGTSGYRSATARLAIELQDENDNSPQFSQEDFHFFIPENSNDSAPVGTVLATDRDSGQDGKVDHFIVDGGDGVFQLDFSSGQLTLVRGDLLDREAVDWYTLTIRAQDRGSPSLYNFTNVNVTVTDVNDNAPSFDDDTLRHTVTREPIRTEENLPSGTHLLTLCVTDPDAGVSGAVRLDVNTGGFFAVMLDNSTQHWAVVSMGVLDREERETHELGITATDMGTPALSSSITIVLAVGDVNDVPPTFLEPPDEVTLLGGSHPGTLVAIFAVEDPDVNGTIEYSVAGDPDGLFGIDEEGVVVLDMQLPNDVITRNVTIEVTDGLHLTNTTLRVHVEDGSSLSSLEFQQDNYDFDVVENSPSGTVLGTVNISSDQSVLYNFQSDQMGHNFAINNYTGGIVTRLPLDREESDEHYLIVVATEQTVNPRKAYAAVAVRVVDVNDNAPEFGGETYDVDVLENVPVGHIVFSPSASDADVGENADIVYSRAEGDDTFTVDPETGAVRVNGTLDREAADRHLVVVQSTDKGDPPLSSTVTVLIHVGDVNDNSPIFTQGHYNISVPENNDDKQVLSAAAADSDIGTNGRVRYYLMAADNFTIGGGICGDLFLVDSTTGVLRTRQSLLRISPTERENCVANVVFNITDANRHDPVFESTRLSRTVDETWNVWRDELFTVTATDEDGGVNGEVSYRIVDDYGIFTVVRLNESGQVWANRPLDREERDFYNLTLEASDGAVVNPRTATAVLDVWIDDVNDNPPRFVRDNFTAEEIILPQNTSVGTHVIQVNATDDDFGTNAIPLYRIGSVKDVDFSSPTHLFAIDSQTGEVNTSSAFPNLTKDYFVDVTLKVEDYEDPDLRPDELTLRIVVPFISTNRHSPRFPNVTYVVERSRESLTEESGPIHLITVSAEDADSGPDGQIQYNILNREDEWWELLGFISLKEPNATVSLSVNTRGTLWNGTDGHRHRIVIQAQDMGQPARTGTTKIVLDIRQAGTESPPPEDDDEVAECSTTPLITAWCVAVAAAMLAATTITLYVRKRLELKRIQTIAPEHHYEAIDLQDARLQDMNLNKKMPLPPIGRQLQPDINPLPPTGRQLQSYVKSVPYAGAPRARNPTHHMRLPPVRQKFGAPAQPPARRPRVRKNTDYSTDSSYVFDNETSESDTEVE</sequence>
<evidence type="ECO:0000256" key="11">
    <source>
        <dbReference type="SAM" id="SignalP"/>
    </source>
</evidence>
<dbReference type="FunFam" id="2.60.40.60:FF:000650">
    <property type="entry name" value="Uncharacterized protein"/>
    <property type="match status" value="1"/>
</dbReference>
<dbReference type="InParanoid" id="C3XR31"/>
<dbReference type="GO" id="GO:0005509">
    <property type="term" value="F:calcium ion binding"/>
    <property type="evidence" value="ECO:0007669"/>
    <property type="project" value="UniProtKB-UniRule"/>
</dbReference>
<dbReference type="FunFam" id="2.60.40.60:FF:000104">
    <property type="entry name" value="cadherin-23 isoform X1"/>
    <property type="match status" value="1"/>
</dbReference>
<evidence type="ECO:0000313" key="13">
    <source>
        <dbReference type="EMBL" id="EEN69149.1"/>
    </source>
</evidence>
<dbReference type="PROSITE" id="PS50268">
    <property type="entry name" value="CADHERIN_2"/>
    <property type="match status" value="13"/>
</dbReference>
<evidence type="ECO:0000256" key="9">
    <source>
        <dbReference type="SAM" id="MobiDB-lite"/>
    </source>
</evidence>
<dbReference type="PRINTS" id="PR00205">
    <property type="entry name" value="CADHERIN"/>
</dbReference>
<dbReference type="InterPro" id="IPR002126">
    <property type="entry name" value="Cadherin-like_dom"/>
</dbReference>
<dbReference type="SMART" id="SM00112">
    <property type="entry name" value="CA"/>
    <property type="match status" value="13"/>
</dbReference>
<reference evidence="13" key="1">
    <citation type="journal article" date="2008" name="Nature">
        <title>The amphioxus genome and the evolution of the chordate karyotype.</title>
        <authorList>
            <consortium name="US DOE Joint Genome Institute (JGI-PGF)"/>
            <person name="Putnam N.H."/>
            <person name="Butts T."/>
            <person name="Ferrier D.E.K."/>
            <person name="Furlong R.F."/>
            <person name="Hellsten U."/>
            <person name="Kawashima T."/>
            <person name="Robinson-Rechavi M."/>
            <person name="Shoguchi E."/>
            <person name="Terry A."/>
            <person name="Yu J.-K."/>
            <person name="Benito-Gutierrez E.L."/>
            <person name="Dubchak I."/>
            <person name="Garcia-Fernandez J."/>
            <person name="Gibson-Brown J.J."/>
            <person name="Grigoriev I.V."/>
            <person name="Horton A.C."/>
            <person name="de Jong P.J."/>
            <person name="Jurka J."/>
            <person name="Kapitonov V.V."/>
            <person name="Kohara Y."/>
            <person name="Kuroki Y."/>
            <person name="Lindquist E."/>
            <person name="Lucas S."/>
            <person name="Osoegawa K."/>
            <person name="Pennacchio L.A."/>
            <person name="Salamov A.A."/>
            <person name="Satou Y."/>
            <person name="Sauka-Spengler T."/>
            <person name="Schmutz J."/>
            <person name="Shin-I T."/>
            <person name="Toyoda A."/>
            <person name="Bronner-Fraser M."/>
            <person name="Fujiyama A."/>
            <person name="Holland L.Z."/>
            <person name="Holland P.W.H."/>
            <person name="Satoh N."/>
            <person name="Rokhsar D.S."/>
        </authorList>
    </citation>
    <scope>NUCLEOTIDE SEQUENCE [LARGE SCALE GENOMIC DNA]</scope>
    <source>
        <strain evidence="13">S238N-H82</strain>
        <tissue evidence="13">Testes</tissue>
    </source>
</reference>
<dbReference type="FunFam" id="2.60.40.60:FF:000080">
    <property type="entry name" value="FAT atypical cadherin 1"/>
    <property type="match status" value="1"/>
</dbReference>
<protein>
    <recommendedName>
        <fullName evidence="12">Cadherin domain-containing protein</fullName>
    </recommendedName>
</protein>
<feature type="domain" description="Cadherin" evidence="12">
    <location>
        <begin position="888"/>
        <end position="987"/>
    </location>
</feature>
<evidence type="ECO:0000256" key="1">
    <source>
        <dbReference type="ARBA" id="ARBA00004370"/>
    </source>
</evidence>
<feature type="compositionally biased region" description="Acidic residues" evidence="9">
    <location>
        <begin position="1690"/>
        <end position="1699"/>
    </location>
</feature>
<dbReference type="STRING" id="7739.C3XR31"/>
<keyword evidence="3" id="KW-0677">Repeat</keyword>
<keyword evidence="2 10" id="KW-0812">Transmembrane</keyword>
<dbReference type="CDD" id="cd11304">
    <property type="entry name" value="Cadherin_repeat"/>
    <property type="match status" value="12"/>
</dbReference>
<feature type="domain" description="Cadherin" evidence="12">
    <location>
        <begin position="988"/>
        <end position="1090"/>
    </location>
</feature>
<feature type="domain" description="Cadherin" evidence="12">
    <location>
        <begin position="684"/>
        <end position="789"/>
    </location>
</feature>
<dbReference type="Gene3D" id="2.60.40.60">
    <property type="entry name" value="Cadherins"/>
    <property type="match status" value="13"/>
</dbReference>
<dbReference type="FunFam" id="2.60.40.60:FF:000647">
    <property type="entry name" value="Uncharacterized protein"/>
    <property type="match status" value="1"/>
</dbReference>
<evidence type="ECO:0000259" key="12">
    <source>
        <dbReference type="PROSITE" id="PS50268"/>
    </source>
</evidence>
<dbReference type="FunFam" id="2.60.40.60:FF:000417">
    <property type="entry name" value="Dachsous cadherin-related 1a"/>
    <property type="match status" value="1"/>
</dbReference>
<dbReference type="EMBL" id="GG666456">
    <property type="protein sequence ID" value="EEN69149.1"/>
    <property type="molecule type" value="Genomic_DNA"/>
</dbReference>
<gene>
    <name evidence="13" type="ORF">BRAFLDRAFT_73045</name>
</gene>
<evidence type="ECO:0000256" key="2">
    <source>
        <dbReference type="ARBA" id="ARBA00022692"/>
    </source>
</evidence>
<name>C3XR31_BRAFL</name>
<feature type="domain" description="Cadherin" evidence="12">
    <location>
        <begin position="162"/>
        <end position="226"/>
    </location>
</feature>
<dbReference type="InterPro" id="IPR039808">
    <property type="entry name" value="Cadherin"/>
</dbReference>
<evidence type="ECO:0000256" key="8">
    <source>
        <dbReference type="PROSITE-ProRule" id="PRU00043"/>
    </source>
</evidence>
<dbReference type="GO" id="GO:0007156">
    <property type="term" value="P:homophilic cell adhesion via plasma membrane adhesion molecules"/>
    <property type="evidence" value="ECO:0007669"/>
    <property type="project" value="InterPro"/>
</dbReference>
<feature type="domain" description="Cadherin" evidence="12">
    <location>
        <begin position="1091"/>
        <end position="1189"/>
    </location>
</feature>
<feature type="domain" description="Cadherin" evidence="12">
    <location>
        <begin position="1300"/>
        <end position="1414"/>
    </location>
</feature>
<keyword evidence="4 8" id="KW-0106">Calcium</keyword>
<dbReference type="FunFam" id="2.60.40.60:FF:000532">
    <property type="entry name" value="Protein CBR-CDH-12"/>
    <property type="match status" value="1"/>
</dbReference>
<feature type="domain" description="Cadherin" evidence="12">
    <location>
        <begin position="451"/>
        <end position="570"/>
    </location>
</feature>
<evidence type="ECO:0000256" key="4">
    <source>
        <dbReference type="ARBA" id="ARBA00022837"/>
    </source>
</evidence>
<keyword evidence="6 10" id="KW-0472">Membrane</keyword>
<keyword evidence="7" id="KW-0325">Glycoprotein</keyword>
<feature type="transmembrane region" description="Helical" evidence="10">
    <location>
        <begin position="1548"/>
        <end position="1569"/>
    </location>
</feature>
<dbReference type="PANTHER" id="PTHR24027:SF423">
    <property type="entry name" value="PROTOCADHERIN-16"/>
    <property type="match status" value="1"/>
</dbReference>
<evidence type="ECO:0000256" key="10">
    <source>
        <dbReference type="SAM" id="Phobius"/>
    </source>
</evidence>
<feature type="domain" description="Cadherin" evidence="12">
    <location>
        <begin position="235"/>
        <end position="327"/>
    </location>
</feature>
<dbReference type="FunFam" id="2.60.40.60:FF:000651">
    <property type="entry name" value="Uncharacterized protein"/>
    <property type="match status" value="1"/>
</dbReference>
<feature type="domain" description="Cadherin" evidence="12">
    <location>
        <begin position="331"/>
        <end position="450"/>
    </location>
</feature>
<comment type="subcellular location">
    <subcellularLocation>
        <location evidence="1">Membrane</location>
    </subcellularLocation>
</comment>
<feature type="domain" description="Cadherin" evidence="12">
    <location>
        <begin position="571"/>
        <end position="676"/>
    </location>
</feature>